<gene>
    <name evidence="1" type="ORF">EZS28_036855</name>
</gene>
<proteinExistence type="predicted"/>
<protein>
    <recommendedName>
        <fullName evidence="3">EF-hand domain-containing protein</fullName>
    </recommendedName>
</protein>
<dbReference type="OrthoDB" id="1068471at2759"/>
<dbReference type="AlphaFoldDB" id="A0A5J4UAU6"/>
<evidence type="ECO:0008006" key="3">
    <source>
        <dbReference type="Google" id="ProtNLM"/>
    </source>
</evidence>
<comment type="caution">
    <text evidence="1">The sequence shown here is derived from an EMBL/GenBank/DDBJ whole genome shotgun (WGS) entry which is preliminary data.</text>
</comment>
<dbReference type="Proteomes" id="UP000324800">
    <property type="component" value="Unassembled WGS sequence"/>
</dbReference>
<sequence length="121" mass="14324">MSEQVEQVEVKRCGQDQMLFASTLMSYLTNESMKRLKLDFEAKEILMEDFVELMEEHLPESYFDFSFIMNLVNLFEEIDVNGDGGMEWDVCYSLFIHSKFISSFYQLAGIYVFYYRIIIGN</sequence>
<accession>A0A5J4UAU6</accession>
<name>A0A5J4UAU6_9EUKA</name>
<reference evidence="1 2" key="1">
    <citation type="submission" date="2019-03" db="EMBL/GenBank/DDBJ databases">
        <title>Single cell metagenomics reveals metabolic interactions within the superorganism composed of flagellate Streblomastix strix and complex community of Bacteroidetes bacteria on its surface.</title>
        <authorList>
            <person name="Treitli S.C."/>
            <person name="Kolisko M."/>
            <person name="Husnik F."/>
            <person name="Keeling P."/>
            <person name="Hampl V."/>
        </authorList>
    </citation>
    <scope>NUCLEOTIDE SEQUENCE [LARGE SCALE GENOMIC DNA]</scope>
    <source>
        <strain evidence="1">ST1C</strain>
    </source>
</reference>
<evidence type="ECO:0000313" key="2">
    <source>
        <dbReference type="Proteomes" id="UP000324800"/>
    </source>
</evidence>
<organism evidence="1 2">
    <name type="scientific">Streblomastix strix</name>
    <dbReference type="NCBI Taxonomy" id="222440"/>
    <lineage>
        <taxon>Eukaryota</taxon>
        <taxon>Metamonada</taxon>
        <taxon>Preaxostyla</taxon>
        <taxon>Oxymonadida</taxon>
        <taxon>Streblomastigidae</taxon>
        <taxon>Streblomastix</taxon>
    </lineage>
</organism>
<evidence type="ECO:0000313" key="1">
    <source>
        <dbReference type="EMBL" id="KAA6367619.1"/>
    </source>
</evidence>
<dbReference type="EMBL" id="SNRW01018149">
    <property type="protein sequence ID" value="KAA6367619.1"/>
    <property type="molecule type" value="Genomic_DNA"/>
</dbReference>